<name>A0A0A8Y157_ARUDO</name>
<evidence type="ECO:0000313" key="1">
    <source>
        <dbReference type="EMBL" id="JAD18723.1"/>
    </source>
</evidence>
<reference evidence="1" key="1">
    <citation type="submission" date="2014-09" db="EMBL/GenBank/DDBJ databases">
        <authorList>
            <person name="Magalhaes I.L.F."/>
            <person name="Oliveira U."/>
            <person name="Santos F.R."/>
            <person name="Vidigal T.H.D.A."/>
            <person name="Brescovit A.D."/>
            <person name="Santos A.J."/>
        </authorList>
    </citation>
    <scope>NUCLEOTIDE SEQUENCE</scope>
    <source>
        <tissue evidence="1">Shoot tissue taken approximately 20 cm above the soil surface</tissue>
    </source>
</reference>
<accession>A0A0A8Y157</accession>
<reference evidence="1" key="2">
    <citation type="journal article" date="2015" name="Data Brief">
        <title>Shoot transcriptome of the giant reed, Arundo donax.</title>
        <authorList>
            <person name="Barrero R.A."/>
            <person name="Guerrero F.D."/>
            <person name="Moolhuijzen P."/>
            <person name="Goolsby J.A."/>
            <person name="Tidwell J."/>
            <person name="Bellgard S.E."/>
            <person name="Bellgard M.I."/>
        </authorList>
    </citation>
    <scope>NUCLEOTIDE SEQUENCE</scope>
    <source>
        <tissue evidence="1">Shoot tissue taken approximately 20 cm above the soil surface</tissue>
    </source>
</reference>
<sequence>MLLHLVLKQVSSCAPSCPLVIRINLV</sequence>
<dbReference type="AlphaFoldDB" id="A0A0A8Y157"/>
<organism evidence="1">
    <name type="scientific">Arundo donax</name>
    <name type="common">Giant reed</name>
    <name type="synonym">Donax arundinaceus</name>
    <dbReference type="NCBI Taxonomy" id="35708"/>
    <lineage>
        <taxon>Eukaryota</taxon>
        <taxon>Viridiplantae</taxon>
        <taxon>Streptophyta</taxon>
        <taxon>Embryophyta</taxon>
        <taxon>Tracheophyta</taxon>
        <taxon>Spermatophyta</taxon>
        <taxon>Magnoliopsida</taxon>
        <taxon>Liliopsida</taxon>
        <taxon>Poales</taxon>
        <taxon>Poaceae</taxon>
        <taxon>PACMAD clade</taxon>
        <taxon>Arundinoideae</taxon>
        <taxon>Arundineae</taxon>
        <taxon>Arundo</taxon>
    </lineage>
</organism>
<dbReference type="EMBL" id="GBRH01279172">
    <property type="protein sequence ID" value="JAD18723.1"/>
    <property type="molecule type" value="Transcribed_RNA"/>
</dbReference>
<protein>
    <submittedName>
        <fullName evidence="1">Uncharacterized protein</fullName>
    </submittedName>
</protein>
<proteinExistence type="predicted"/>